<reference evidence="1" key="5">
    <citation type="submission" date="2016-08" db="EMBL/GenBank/DDBJ databases">
        <authorList>
            <person name="Satsunkevich N.E."/>
            <person name="Valentovich L.N."/>
            <person name="Kolomiets E.I."/>
            <person name="Titok M.A."/>
        </authorList>
    </citation>
    <scope>NUCLEOTIDE SEQUENCE</scope>
    <source>
        <strain evidence="1">72</strain>
        <plasmid evidence="1">pBS72</plasmid>
    </source>
</reference>
<proteinExistence type="predicted"/>
<accession>A0A1J0AKS8</accession>
<keyword evidence="1" id="KW-0614">Plasmid</keyword>
<sequence>MDLTVNFSLYNTKFAMPEVKTLQIPVPDYIEDVSRYLNQLVINLKWEVISFEYTGIKLMRTNGEYELVNVKTR</sequence>
<reference evidence="1" key="2">
    <citation type="journal article" date="2003" name="Plasmid">
        <title>Bacillus subtilis soil isolates: plasmid replicon analysis and construction of a new theta-replicating vector.</title>
        <authorList>
            <person name="Titok M.A."/>
            <person name="Chapuis J."/>
            <person name="Selezneva Y.V."/>
            <person name="Lagodich A.V."/>
            <person name="Prokulevich V.A."/>
            <person name="Ehrlich S.D."/>
            <person name="Janniere L."/>
        </authorList>
    </citation>
    <scope>NUCLEOTIDE SEQUENCE</scope>
    <source>
        <strain evidence="1">72</strain>
        <plasmid evidence="1">pBS72</plasmid>
    </source>
</reference>
<evidence type="ECO:0000313" key="1">
    <source>
        <dbReference type="EMBL" id="APB62354.1"/>
    </source>
</evidence>
<name>A0A1J0AKS8_BACIU</name>
<dbReference type="EMBL" id="KX711616">
    <property type="protein sequence ID" value="APB62354.1"/>
    <property type="molecule type" value="Genomic_DNA"/>
</dbReference>
<geneLocation type="plasmid" evidence="1">
    <name>pBS72</name>
</geneLocation>
<reference evidence="1" key="3">
    <citation type="journal article" date="2004" name="Mol. Biol. (Mosk.)">
        <title>The replication system of plasmids from Bacillus subtilis environmental isolates.</title>
        <authorList>
            <person name="Lagodich A.V."/>
            <person name="Shtaniuk Iu.V."/>
            <person name="Prozorov A.A."/>
            <person name="Titok M.A."/>
        </authorList>
    </citation>
    <scope>NUCLEOTIDE SEQUENCE</scope>
    <source>
        <strain evidence="1">72</strain>
        <plasmid evidence="1">pBS72</plasmid>
    </source>
</reference>
<protein>
    <submittedName>
        <fullName evidence="1">Uncharacterized protein</fullName>
    </submittedName>
</protein>
<dbReference type="RefSeq" id="WP_268422942.1">
    <property type="nucleotide sequence ID" value="NZ_JARTBI010000013.1"/>
</dbReference>
<organism evidence="1">
    <name type="scientific">Bacillus subtilis</name>
    <dbReference type="NCBI Taxonomy" id="1423"/>
    <lineage>
        <taxon>Bacteria</taxon>
        <taxon>Bacillati</taxon>
        <taxon>Bacillota</taxon>
        <taxon>Bacilli</taxon>
        <taxon>Bacillales</taxon>
        <taxon>Bacillaceae</taxon>
        <taxon>Bacillus</taxon>
    </lineage>
</organism>
<reference evidence="1" key="1">
    <citation type="journal article" date="2002" name="Mikrobiologiia">
        <title>Soil strain of Bacillus subtilis harboring a large plasmid that mediates high-frequency conjugal mobilization.</title>
        <authorList>
            <person name="Lotareva O.V."/>
            <person name="Poluektova E.U."/>
            <person name="Titok M.A."/>
            <person name="Prozorov A.A."/>
        </authorList>
    </citation>
    <scope>NUCLEOTIDE SEQUENCE</scope>
    <source>
        <strain evidence="1">72</strain>
        <plasmid evidence="1">pBS72</plasmid>
    </source>
</reference>
<gene>
    <name evidence="1" type="ORF">pBS72_0850</name>
</gene>
<reference evidence="1" key="4">
    <citation type="journal article" date="2006" name="Microbiology">
        <title>The replicative polymerases PolC and DnaE are required for theta replication of the Bacillus subtilis plasmid pBS72.</title>
        <authorList>
            <person name="Titok M."/>
            <person name="Suski C."/>
            <person name="Dalmais B."/>
            <person name="Ehrlich S.D."/>
            <person name="Janniere L."/>
        </authorList>
    </citation>
    <scope>NUCLEOTIDE SEQUENCE</scope>
    <source>
        <strain evidence="1">72</strain>
        <plasmid evidence="1">pBS72</plasmid>
    </source>
</reference>
<dbReference type="AlphaFoldDB" id="A0A1J0AKS8"/>